<protein>
    <submittedName>
        <fullName evidence="4">Phosphate-selective porin O and P</fullName>
    </submittedName>
</protein>
<dbReference type="AlphaFoldDB" id="A0A518DGQ4"/>
<keyword evidence="3" id="KW-0732">Signal</keyword>
<organism evidence="4 5">
    <name type="scientific">Pirellulimonas nuda</name>
    <dbReference type="NCBI Taxonomy" id="2528009"/>
    <lineage>
        <taxon>Bacteria</taxon>
        <taxon>Pseudomonadati</taxon>
        <taxon>Planctomycetota</taxon>
        <taxon>Planctomycetia</taxon>
        <taxon>Pirellulales</taxon>
        <taxon>Lacipirellulaceae</taxon>
        <taxon>Pirellulimonas</taxon>
    </lineage>
</organism>
<accession>A0A518DGQ4</accession>
<gene>
    <name evidence="4" type="ORF">Pla175_40640</name>
</gene>
<feature type="compositionally biased region" description="Acidic residues" evidence="2">
    <location>
        <begin position="46"/>
        <end position="56"/>
    </location>
</feature>
<evidence type="ECO:0000313" key="5">
    <source>
        <dbReference type="Proteomes" id="UP000317429"/>
    </source>
</evidence>
<dbReference type="EMBL" id="CP036291">
    <property type="protein sequence ID" value="QDU90655.1"/>
    <property type="molecule type" value="Genomic_DNA"/>
</dbReference>
<dbReference type="Gene3D" id="2.40.160.10">
    <property type="entry name" value="Porin"/>
    <property type="match status" value="1"/>
</dbReference>
<dbReference type="SUPFAM" id="SSF56935">
    <property type="entry name" value="Porins"/>
    <property type="match status" value="1"/>
</dbReference>
<sequence length="504" mass="56702" precursor="true">MHRTFFYGLVAAWLAVAPARAELGAVGFQTAYWMDEASPPTAGSEEKEDESDEQESFADRLEAMESKYADLDEAFDELSDANKSLKDSLKDYARTGNSGTTMRISGRIHFDVWTFPGDSPGVNGFESGDNDVSPQDRIGFRRMRLGAAGDMWLNTLYKIELEFAGGDDIEYRDVYLGVKELPVLQTVLIGNQKRPYGLDHLNSSRYNVFLERPYVIEGFNQDARRLGIQSYGFSDDLAYNWRYGAFNQRLTQDEGKYASDHWQSQFAARFANTIWYDETSGGRGYAHWGVSGTFADTDGDALTDNFSGSGKNEAQFRSRPEARSETRWLDTGIIPDTRDYGLLGWEAVLNVGAVQMVGEWQNVWLNRDGENLQYQGGYAYVSYFLTGEYMPWDRETGTLDRVVPYENFFIVDDCEGCRRCGLGAWQVAARYSYADFSDGDLPGAVGQGGVGSAMTLALNWYWNPYAKVQLNYLYGQITDNQLNAVGSFADGDYHILGMRFAVDY</sequence>
<evidence type="ECO:0000256" key="1">
    <source>
        <dbReference type="SAM" id="Coils"/>
    </source>
</evidence>
<evidence type="ECO:0000313" key="4">
    <source>
        <dbReference type="EMBL" id="QDU90655.1"/>
    </source>
</evidence>
<name>A0A518DGQ4_9BACT</name>
<evidence type="ECO:0000256" key="2">
    <source>
        <dbReference type="SAM" id="MobiDB-lite"/>
    </source>
</evidence>
<dbReference type="Proteomes" id="UP000317429">
    <property type="component" value="Chromosome"/>
</dbReference>
<evidence type="ECO:0000256" key="3">
    <source>
        <dbReference type="SAM" id="SignalP"/>
    </source>
</evidence>
<feature type="chain" id="PRO_5021750588" evidence="3">
    <location>
        <begin position="22"/>
        <end position="504"/>
    </location>
</feature>
<dbReference type="InterPro" id="IPR010870">
    <property type="entry name" value="Porin_O/P"/>
</dbReference>
<keyword evidence="5" id="KW-1185">Reference proteome</keyword>
<keyword evidence="1" id="KW-0175">Coiled coil</keyword>
<feature type="signal peptide" evidence="3">
    <location>
        <begin position="1"/>
        <end position="21"/>
    </location>
</feature>
<proteinExistence type="predicted"/>
<dbReference type="InterPro" id="IPR023614">
    <property type="entry name" value="Porin_dom_sf"/>
</dbReference>
<reference evidence="4 5" key="1">
    <citation type="submission" date="2019-02" db="EMBL/GenBank/DDBJ databases">
        <title>Deep-cultivation of Planctomycetes and their phenomic and genomic characterization uncovers novel biology.</title>
        <authorList>
            <person name="Wiegand S."/>
            <person name="Jogler M."/>
            <person name="Boedeker C."/>
            <person name="Pinto D."/>
            <person name="Vollmers J."/>
            <person name="Rivas-Marin E."/>
            <person name="Kohn T."/>
            <person name="Peeters S.H."/>
            <person name="Heuer A."/>
            <person name="Rast P."/>
            <person name="Oberbeckmann S."/>
            <person name="Bunk B."/>
            <person name="Jeske O."/>
            <person name="Meyerdierks A."/>
            <person name="Storesund J.E."/>
            <person name="Kallscheuer N."/>
            <person name="Luecker S."/>
            <person name="Lage O.M."/>
            <person name="Pohl T."/>
            <person name="Merkel B.J."/>
            <person name="Hornburger P."/>
            <person name="Mueller R.-W."/>
            <person name="Bruemmer F."/>
            <person name="Labrenz M."/>
            <person name="Spormann A.M."/>
            <person name="Op den Camp H."/>
            <person name="Overmann J."/>
            <person name="Amann R."/>
            <person name="Jetten M.S.M."/>
            <person name="Mascher T."/>
            <person name="Medema M.H."/>
            <person name="Devos D.P."/>
            <person name="Kaster A.-K."/>
            <person name="Ovreas L."/>
            <person name="Rohde M."/>
            <person name="Galperin M.Y."/>
            <person name="Jogler C."/>
        </authorList>
    </citation>
    <scope>NUCLEOTIDE SEQUENCE [LARGE SCALE GENOMIC DNA]</scope>
    <source>
        <strain evidence="4 5">Pla175</strain>
    </source>
</reference>
<feature type="coiled-coil region" evidence="1">
    <location>
        <begin position="61"/>
        <end position="88"/>
    </location>
</feature>
<dbReference type="KEGG" id="pnd:Pla175_40640"/>
<dbReference type="Pfam" id="PF07396">
    <property type="entry name" value="Porin_O_P"/>
    <property type="match status" value="1"/>
</dbReference>
<dbReference type="RefSeq" id="WP_197527015.1">
    <property type="nucleotide sequence ID" value="NZ_CP036291.1"/>
</dbReference>
<feature type="region of interest" description="Disordered" evidence="2">
    <location>
        <begin position="36"/>
        <end position="56"/>
    </location>
</feature>